<dbReference type="InterPro" id="IPR044946">
    <property type="entry name" value="Restrct_endonuc_typeI_TRD_sf"/>
</dbReference>
<protein>
    <submittedName>
        <fullName evidence="6">Restriction endonuclease subunit S</fullName>
    </submittedName>
</protein>
<reference evidence="6 7" key="1">
    <citation type="journal article" date="2023" name="Int. J. Syst. Evol. Microbiol.">
        <title>Streptococcus sciuri sp. nov., Staphylococcus marylandisciuri sp. nov. and Staphylococcus americanisciuri sp. nov., isolated from faeces of eastern grey squirrel (Sciurus carolinensis).</title>
        <authorList>
            <person name="Volokhov D.V."/>
            <person name="Zagorodnyaya T.A."/>
            <person name="Furtak V.A."/>
            <person name="Nattanmai G."/>
            <person name="Randall L."/>
            <person name="Jose S."/>
            <person name="Gao Y."/>
            <person name="Eisenberg T."/>
            <person name="Delmonte P."/>
            <person name="Blom J."/>
            <person name="Mitchell K.K."/>
        </authorList>
    </citation>
    <scope>NUCLEOTIDE SEQUENCE [LARGE SCALE GENOMIC DNA]</scope>
    <source>
        <strain evidence="6 7">GRT3</strain>
    </source>
</reference>
<comment type="similarity">
    <text evidence="1">Belongs to the type-I restriction system S methylase family.</text>
</comment>
<keyword evidence="7" id="KW-1185">Reference proteome</keyword>
<feature type="coiled-coil region" evidence="4">
    <location>
        <begin position="175"/>
        <end position="202"/>
    </location>
</feature>
<comment type="caution">
    <text evidence="6">The sequence shown here is derived from an EMBL/GenBank/DDBJ whole genome shotgun (WGS) entry which is preliminary data.</text>
</comment>
<dbReference type="SUPFAM" id="SSF116734">
    <property type="entry name" value="DNA methylase specificity domain"/>
    <property type="match status" value="2"/>
</dbReference>
<feature type="coiled-coil region" evidence="4">
    <location>
        <begin position="358"/>
        <end position="385"/>
    </location>
</feature>
<keyword evidence="6" id="KW-0378">Hydrolase</keyword>
<dbReference type="PANTHER" id="PTHR30408">
    <property type="entry name" value="TYPE-1 RESTRICTION ENZYME ECOKI SPECIFICITY PROTEIN"/>
    <property type="match status" value="1"/>
</dbReference>
<keyword evidence="3" id="KW-0238">DNA-binding</keyword>
<dbReference type="CDD" id="cd17283">
    <property type="entry name" value="RMtype1_S_Hpy180ORF7835P_TRD2-CR2_like"/>
    <property type="match status" value="1"/>
</dbReference>
<dbReference type="GO" id="GO:0004519">
    <property type="term" value="F:endonuclease activity"/>
    <property type="evidence" value="ECO:0007669"/>
    <property type="project" value="UniProtKB-KW"/>
</dbReference>
<organism evidence="6 7">
    <name type="scientific">Staphylococcus americanisciuri</name>
    <dbReference type="NCBI Taxonomy" id="2973940"/>
    <lineage>
        <taxon>Bacteria</taxon>
        <taxon>Bacillati</taxon>
        <taxon>Bacillota</taxon>
        <taxon>Bacilli</taxon>
        <taxon>Bacillales</taxon>
        <taxon>Staphylococcaceae</taxon>
        <taxon>Staphylococcus</taxon>
    </lineage>
</organism>
<evidence type="ECO:0000256" key="1">
    <source>
        <dbReference type="ARBA" id="ARBA00010923"/>
    </source>
</evidence>
<name>A0ABT2F0N2_9STAP</name>
<dbReference type="InterPro" id="IPR052021">
    <property type="entry name" value="Type-I_RS_S_subunit"/>
</dbReference>
<feature type="domain" description="Type I restriction modification DNA specificity" evidence="5">
    <location>
        <begin position="19"/>
        <end position="193"/>
    </location>
</feature>
<keyword evidence="4" id="KW-0175">Coiled coil</keyword>
<evidence type="ECO:0000256" key="3">
    <source>
        <dbReference type="ARBA" id="ARBA00023125"/>
    </source>
</evidence>
<dbReference type="Gene3D" id="3.90.220.20">
    <property type="entry name" value="DNA methylase specificity domains"/>
    <property type="match status" value="2"/>
</dbReference>
<keyword evidence="6" id="KW-0540">Nuclease</keyword>
<dbReference type="EMBL" id="JANUXY010000002">
    <property type="protein sequence ID" value="MCS4485897.1"/>
    <property type="molecule type" value="Genomic_DNA"/>
</dbReference>
<feature type="domain" description="Type I restriction modification DNA specificity" evidence="5">
    <location>
        <begin position="220"/>
        <end position="375"/>
    </location>
</feature>
<dbReference type="Pfam" id="PF01420">
    <property type="entry name" value="Methylase_S"/>
    <property type="match status" value="2"/>
</dbReference>
<keyword evidence="2" id="KW-0680">Restriction system</keyword>
<evidence type="ECO:0000256" key="2">
    <source>
        <dbReference type="ARBA" id="ARBA00022747"/>
    </source>
</evidence>
<dbReference type="InterPro" id="IPR000055">
    <property type="entry name" value="Restrct_endonuc_typeI_TRD"/>
</dbReference>
<proteinExistence type="inferred from homology"/>
<evidence type="ECO:0000313" key="6">
    <source>
        <dbReference type="EMBL" id="MCS4485897.1"/>
    </source>
</evidence>
<dbReference type="RefSeq" id="WP_259198584.1">
    <property type="nucleotide sequence ID" value="NZ_JANUXY010000002.1"/>
</dbReference>
<gene>
    <name evidence="6" type="ORF">NXS11_03200</name>
</gene>
<evidence type="ECO:0000259" key="5">
    <source>
        <dbReference type="Pfam" id="PF01420"/>
    </source>
</evidence>
<sequence>MKSDGKNVPELRFPEFSGEWEEKKIGELANIVRGASPRPISNPIWFDDNSDIGWLRIADVTEQNGRIHHLKQRISVDGQAKTRVVLEKHLLLSIAASVGKPVINYVKTGVHDGFLIFKNPVFDIEFMFQWLEFFKYKWQKYGQPGSQTNLNADIVKLQDIYIPNRVEQIKIGDFFSKFDQQIELEEKKLDLLEKQKKGYLQKIFSQEWRFKGDDGNEYPEWEEKELREITKYSSSKRSSSAFSDNTVLQLYPVYDANKIIGTSDDFDIKESYISIIKDGAGVGRIELRPGQTSVISTMGYIMPNRVDVCFLYYNLKLIRLSKYIIGSTIPHIYYGDYSREKIRIPSSIEEQKKIGSFLAKIDELIENKFQKINTLREQKQGLLQKMLV</sequence>
<dbReference type="Proteomes" id="UP001205609">
    <property type="component" value="Unassembled WGS sequence"/>
</dbReference>
<dbReference type="PANTHER" id="PTHR30408:SF12">
    <property type="entry name" value="TYPE I RESTRICTION ENZYME MJAVIII SPECIFICITY SUBUNIT"/>
    <property type="match status" value="1"/>
</dbReference>
<keyword evidence="6" id="KW-0255">Endonuclease</keyword>
<accession>A0ABT2F0N2</accession>
<evidence type="ECO:0000313" key="7">
    <source>
        <dbReference type="Proteomes" id="UP001205609"/>
    </source>
</evidence>
<evidence type="ECO:0000256" key="4">
    <source>
        <dbReference type="SAM" id="Coils"/>
    </source>
</evidence>
<dbReference type="Gene3D" id="1.10.287.1120">
    <property type="entry name" value="Bipartite methylase S protein"/>
    <property type="match status" value="1"/>
</dbReference>